<gene>
    <name evidence="2" type="ORF">MNBD_GAMMA14-1825</name>
</gene>
<evidence type="ECO:0000313" key="2">
    <source>
        <dbReference type="EMBL" id="VAW76899.1"/>
    </source>
</evidence>
<accession>A0A3B0YRF4</accession>
<keyword evidence="1" id="KW-0812">Transmembrane</keyword>
<proteinExistence type="predicted"/>
<keyword evidence="1" id="KW-1133">Transmembrane helix</keyword>
<evidence type="ECO:0000256" key="1">
    <source>
        <dbReference type="SAM" id="Phobius"/>
    </source>
</evidence>
<dbReference type="AlphaFoldDB" id="A0A3B0YRF4"/>
<reference evidence="2" key="1">
    <citation type="submission" date="2018-06" db="EMBL/GenBank/DDBJ databases">
        <authorList>
            <person name="Zhirakovskaya E."/>
        </authorList>
    </citation>
    <scope>NUCLEOTIDE SEQUENCE</scope>
</reference>
<keyword evidence="1" id="KW-0472">Membrane</keyword>
<name>A0A3B0YRF4_9ZZZZ</name>
<organism evidence="2">
    <name type="scientific">hydrothermal vent metagenome</name>
    <dbReference type="NCBI Taxonomy" id="652676"/>
    <lineage>
        <taxon>unclassified sequences</taxon>
        <taxon>metagenomes</taxon>
        <taxon>ecological metagenomes</taxon>
    </lineage>
</organism>
<dbReference type="EMBL" id="UOFM01000199">
    <property type="protein sequence ID" value="VAW76899.1"/>
    <property type="molecule type" value="Genomic_DNA"/>
</dbReference>
<protein>
    <submittedName>
        <fullName evidence="2">Uncharacterized protein</fullName>
    </submittedName>
</protein>
<feature type="transmembrane region" description="Helical" evidence="1">
    <location>
        <begin position="18"/>
        <end position="37"/>
    </location>
</feature>
<sequence length="207" mass="24037">MKAFEIDRDLLRVPSQQLLLVTVIIGLLGGLSTWYVTTEYHRLERSRIDLNNLRTEYRDAIEAGSIVQTSRQRYNDLQQRGFIGDEPRLLWIESLRNSGQSQRLYNLKYNLRQQQAIRVAGRPKTSHYQLYASPMQLHLGLAHEGRLVSFFDDLRQERPAVYQLHACTLTPNTDEGRIALDKANVSADCDLIWFTVRPMEHVEEDPL</sequence>